<dbReference type="SMART" id="SM01163">
    <property type="entry name" value="DUF1785"/>
    <property type="match status" value="1"/>
</dbReference>
<dbReference type="CDD" id="cd02846">
    <property type="entry name" value="PAZ_argonaute_like"/>
    <property type="match status" value="1"/>
</dbReference>
<dbReference type="InterPro" id="IPR032473">
    <property type="entry name" value="Argonaute_Mid_dom"/>
</dbReference>
<dbReference type="InterPro" id="IPR045246">
    <property type="entry name" value="Piwi_ago-like"/>
</dbReference>
<name>A0A5N5QV98_9AGAM</name>
<gene>
    <name evidence="3" type="ORF">CTheo_1065</name>
</gene>
<dbReference type="Gene3D" id="3.40.50.2300">
    <property type="match status" value="1"/>
</dbReference>
<evidence type="ECO:0000259" key="2">
    <source>
        <dbReference type="PROSITE" id="PS50822"/>
    </source>
</evidence>
<dbReference type="InterPro" id="IPR036397">
    <property type="entry name" value="RNaseH_sf"/>
</dbReference>
<dbReference type="OrthoDB" id="10252740at2759"/>
<dbReference type="InterPro" id="IPR012337">
    <property type="entry name" value="RNaseH-like_sf"/>
</dbReference>
<dbReference type="GO" id="GO:0003723">
    <property type="term" value="F:RNA binding"/>
    <property type="evidence" value="ECO:0007669"/>
    <property type="project" value="InterPro"/>
</dbReference>
<keyword evidence="4" id="KW-1185">Reference proteome</keyword>
<dbReference type="Pfam" id="PF16487">
    <property type="entry name" value="ArgoMid"/>
    <property type="match status" value="1"/>
</dbReference>
<evidence type="ECO:0000313" key="3">
    <source>
        <dbReference type="EMBL" id="KAB5595604.1"/>
    </source>
</evidence>
<evidence type="ECO:0000313" key="4">
    <source>
        <dbReference type="Proteomes" id="UP000383932"/>
    </source>
</evidence>
<evidence type="ECO:0000259" key="1">
    <source>
        <dbReference type="PROSITE" id="PS50821"/>
    </source>
</evidence>
<dbReference type="Proteomes" id="UP000383932">
    <property type="component" value="Unassembled WGS sequence"/>
</dbReference>
<feature type="domain" description="Piwi" evidence="2">
    <location>
        <begin position="523"/>
        <end position="816"/>
    </location>
</feature>
<accession>A0A5N5QV98</accession>
<dbReference type="AlphaFoldDB" id="A0A5N5QV98"/>
<protein>
    <submittedName>
        <fullName evidence="3">Protein argonaute-2</fullName>
    </submittedName>
</protein>
<dbReference type="SUPFAM" id="SSF101690">
    <property type="entry name" value="PAZ domain"/>
    <property type="match status" value="1"/>
</dbReference>
<dbReference type="CDD" id="cd04657">
    <property type="entry name" value="Piwi_ago-like"/>
    <property type="match status" value="1"/>
</dbReference>
<dbReference type="SUPFAM" id="SSF53098">
    <property type="entry name" value="Ribonuclease H-like"/>
    <property type="match status" value="1"/>
</dbReference>
<dbReference type="InterPro" id="IPR032472">
    <property type="entry name" value="ArgoL2"/>
</dbReference>
<dbReference type="InterPro" id="IPR014811">
    <property type="entry name" value="ArgoL1"/>
</dbReference>
<dbReference type="SMART" id="SM00950">
    <property type="entry name" value="Piwi"/>
    <property type="match status" value="1"/>
</dbReference>
<feature type="domain" description="PAZ" evidence="1">
    <location>
        <begin position="225"/>
        <end position="338"/>
    </location>
</feature>
<dbReference type="PROSITE" id="PS50822">
    <property type="entry name" value="PIWI"/>
    <property type="match status" value="1"/>
</dbReference>
<comment type="caution">
    <text evidence="3">The sequence shown here is derived from an EMBL/GenBank/DDBJ whole genome shotgun (WGS) entry which is preliminary data.</text>
</comment>
<dbReference type="Gene3D" id="3.30.420.10">
    <property type="entry name" value="Ribonuclease H-like superfamily/Ribonuclease H"/>
    <property type="match status" value="1"/>
</dbReference>
<dbReference type="Pfam" id="PF02171">
    <property type="entry name" value="Piwi"/>
    <property type="match status" value="1"/>
</dbReference>
<dbReference type="Gene3D" id="2.170.260.10">
    <property type="entry name" value="paz domain"/>
    <property type="match status" value="1"/>
</dbReference>
<reference evidence="3 4" key="1">
    <citation type="journal article" date="2019" name="Fungal Biol. Biotechnol.">
        <title>Draft genome sequence of fastidious pathogen Ceratobasidium theobromae, which causes vascular-streak dieback in Theobroma cacao.</title>
        <authorList>
            <person name="Ali S.S."/>
            <person name="Asman A."/>
            <person name="Shao J."/>
            <person name="Firmansyah A.P."/>
            <person name="Susilo A.W."/>
            <person name="Rosmana A."/>
            <person name="McMahon P."/>
            <person name="Junaid M."/>
            <person name="Guest D."/>
            <person name="Kheng T.Y."/>
            <person name="Meinhardt L.W."/>
            <person name="Bailey B.A."/>
        </authorList>
    </citation>
    <scope>NUCLEOTIDE SEQUENCE [LARGE SCALE GENOMIC DNA]</scope>
    <source>
        <strain evidence="3 4">CT2</strain>
    </source>
</reference>
<dbReference type="Pfam" id="PF16486">
    <property type="entry name" value="ArgoN"/>
    <property type="match status" value="1"/>
</dbReference>
<dbReference type="Pfam" id="PF02170">
    <property type="entry name" value="PAZ"/>
    <property type="match status" value="1"/>
</dbReference>
<dbReference type="PROSITE" id="PS50821">
    <property type="entry name" value="PAZ"/>
    <property type="match status" value="1"/>
</dbReference>
<dbReference type="Pfam" id="PF08699">
    <property type="entry name" value="ArgoL1"/>
    <property type="match status" value="1"/>
</dbReference>
<dbReference type="InterPro" id="IPR003100">
    <property type="entry name" value="PAZ_dom"/>
</dbReference>
<dbReference type="InterPro" id="IPR036085">
    <property type="entry name" value="PAZ_dom_sf"/>
</dbReference>
<dbReference type="Pfam" id="PF16488">
    <property type="entry name" value="ArgoL2"/>
    <property type="match status" value="1"/>
</dbReference>
<dbReference type="PANTHER" id="PTHR22891">
    <property type="entry name" value="EUKARYOTIC TRANSLATION INITIATION FACTOR 2C"/>
    <property type="match status" value="1"/>
</dbReference>
<dbReference type="InterPro" id="IPR032474">
    <property type="entry name" value="Argonaute_N"/>
</dbReference>
<sequence>MRDTGNATNLFGVPPRPPGSKGNKIILKTNMFAISYPKGGQWYHYDVVIEEDGVPADLPILRNREIIDRLQIQEAATFTPRGVYDGRKNFFSIKPYSFHPMGEFEVLPPGGRQPKRRKVVKLKSAGLINMGSLDPLLAGRVGIDQAEATQIAVTALNNVVRMAPITNSNYSLKGSSFFMDIPGISKDMAKGLKLYRGYFQSVRPAVDRMLVNIDIATGVVFQPISVFDFAMKHFGFRDTRQMSELQESQLISLTRVLKGIKVTVTVGKRPGARDQTKIIKNVSSVGPAAYMFDKDGVQMSVMQYMQDTHGARVQYPKAPCVIIGRDAALPMEFLKIAPHQLLKRPVPSDLTSEVLAFSTQRPQERIDQITRGFQQLQYSQSDYLRGAGVQIDDRPLRVEGRVLAPPKIEFGERQALDVKFGSWNMLRKKMYKIRNLGCWAIVVFDPRFSMQYAQQLATRLSNVMEERGMMVLDRQPIIEMAGGMDVANTLNTVGNHALRKTWEINDSRLKGGNPRDLFKQPELIICVLPFPATEIRTAIKQWGDCEAGVPTQCVVGKKYGDQLSKGRDDQYLNNLVLKVHAKLGGTNFIPQNAFAWLCPTMVMGGDVSHPPPGSRGHPSVSAVVGSTDFNSCQYAAESHVQASREERITNLKQITMNLIRTFADANGKRPPGHILFFRDGLSEGQFGTFGRQEIQEMKDAFTELKLNPKLTFICVGKGHHVRFFADRADQDKSGNCPPGTVIDSTITHPAIWDFYLQSHPGLKGTSSPSHYTVLLDEMNYPTDKLQSVAHNLCHAYARSTRSVSIPAPVYYADIISARGRFHFSSEVHLSDDGDADYTDQHYQQAWRSLHPYQRQRMYYM</sequence>
<dbReference type="InterPro" id="IPR003165">
    <property type="entry name" value="Piwi"/>
</dbReference>
<proteinExistence type="predicted"/>
<dbReference type="EMBL" id="SSOP01000008">
    <property type="protein sequence ID" value="KAB5595604.1"/>
    <property type="molecule type" value="Genomic_DNA"/>
</dbReference>
<organism evidence="3 4">
    <name type="scientific">Ceratobasidium theobromae</name>
    <dbReference type="NCBI Taxonomy" id="1582974"/>
    <lineage>
        <taxon>Eukaryota</taxon>
        <taxon>Fungi</taxon>
        <taxon>Dikarya</taxon>
        <taxon>Basidiomycota</taxon>
        <taxon>Agaricomycotina</taxon>
        <taxon>Agaricomycetes</taxon>
        <taxon>Cantharellales</taxon>
        <taxon>Ceratobasidiaceae</taxon>
        <taxon>Ceratobasidium</taxon>
    </lineage>
</organism>